<keyword evidence="2" id="KW-1185">Reference proteome</keyword>
<evidence type="ECO:0000313" key="1">
    <source>
        <dbReference type="EMBL" id="RBQ19126.1"/>
    </source>
</evidence>
<accession>A0A366LYU3</accession>
<protein>
    <submittedName>
        <fullName evidence="1">Uncharacterized protein</fullName>
    </submittedName>
</protein>
<dbReference type="Proteomes" id="UP000253303">
    <property type="component" value="Unassembled WGS sequence"/>
</dbReference>
<proteinExistence type="predicted"/>
<reference evidence="1 2" key="1">
    <citation type="submission" date="2018-06" db="EMBL/GenBank/DDBJ databases">
        <title>Sphaerisporangium craniellae sp. nov., isolated from a marine sponge in the South China Sea.</title>
        <authorList>
            <person name="Li L."/>
        </authorList>
    </citation>
    <scope>NUCLEOTIDE SEQUENCE [LARGE SCALE GENOMIC DNA]</scope>
    <source>
        <strain evidence="1 2">LHW63015</strain>
    </source>
</reference>
<name>A0A366LYU3_9ACTN</name>
<evidence type="ECO:0000313" key="2">
    <source>
        <dbReference type="Proteomes" id="UP000253303"/>
    </source>
</evidence>
<gene>
    <name evidence="1" type="ORF">DP939_14300</name>
</gene>
<dbReference type="EMBL" id="QMEY01000005">
    <property type="protein sequence ID" value="RBQ19126.1"/>
    <property type="molecule type" value="Genomic_DNA"/>
</dbReference>
<comment type="caution">
    <text evidence="1">The sequence shown here is derived from an EMBL/GenBank/DDBJ whole genome shotgun (WGS) entry which is preliminary data.</text>
</comment>
<sequence length="109" mass="11641">MLYNPLHACAVAVAAERARQLVAALASRGIRADAQPGAGTVLVSVCHGLVVTVERDRIHWQPPSDARGHRRAAALYTSVDDAATALAQDRARLNRPVRFGEDAHATPAR</sequence>
<organism evidence="1 2">
    <name type="scientific">Spongiactinospora rosea</name>
    <dbReference type="NCBI Taxonomy" id="2248750"/>
    <lineage>
        <taxon>Bacteria</taxon>
        <taxon>Bacillati</taxon>
        <taxon>Actinomycetota</taxon>
        <taxon>Actinomycetes</taxon>
        <taxon>Streptosporangiales</taxon>
        <taxon>Streptosporangiaceae</taxon>
        <taxon>Spongiactinospora</taxon>
    </lineage>
</organism>
<dbReference type="AlphaFoldDB" id="A0A366LYU3"/>